<dbReference type="Pfam" id="PF01370">
    <property type="entry name" value="Epimerase"/>
    <property type="match status" value="1"/>
</dbReference>
<gene>
    <name evidence="2" type="ORF">HUK82_07260</name>
</gene>
<name>A0A850PGR7_9PROT</name>
<accession>A0A850PGR7</accession>
<feature type="domain" description="NAD-dependent epimerase/dehydratase" evidence="1">
    <location>
        <begin position="8"/>
        <end position="187"/>
    </location>
</feature>
<dbReference type="InterPro" id="IPR051207">
    <property type="entry name" value="ComplexI_NDUFA9_subunit"/>
</dbReference>
<sequence>MADFSVVTLIGGNGFVGRATAAVLRAAGHDVRIASRTPVDGVSTPIDDEPALRRAIDGSTAVVNLVAVLGGKTLRAVNVDGAERVARVAHQAGVHHFVQISAIGAAPNAPSAYGRSKYAGELAVLRHYPDATILRPSIIFGAGDHFFTRFGAMARWLPVMPVFCGDTRFQPVHVRNVGQAVGKAVAGETAGVYELGGPDIRTMRDLMAWVMVLKGKTPRTVDVPAPLARLQAGVLEHLPGQMLTRDQLRMLAVDNVVAPGRPSFAALGIEPDRMADIVPPLMR</sequence>
<evidence type="ECO:0000313" key="3">
    <source>
        <dbReference type="Proteomes" id="UP000585665"/>
    </source>
</evidence>
<organism evidence="2 3">
    <name type="scientific">Ameyamaea chiangmaiensis</name>
    <dbReference type="NCBI Taxonomy" id="442969"/>
    <lineage>
        <taxon>Bacteria</taxon>
        <taxon>Pseudomonadati</taxon>
        <taxon>Pseudomonadota</taxon>
        <taxon>Alphaproteobacteria</taxon>
        <taxon>Acetobacterales</taxon>
        <taxon>Acetobacteraceae</taxon>
        <taxon>Ameyamaea</taxon>
    </lineage>
</organism>
<comment type="caution">
    <text evidence="2">The sequence shown here is derived from an EMBL/GenBank/DDBJ whole genome shotgun (WGS) entry which is preliminary data.</text>
</comment>
<dbReference type="AlphaFoldDB" id="A0A850PGR7"/>
<dbReference type="SUPFAM" id="SSF51735">
    <property type="entry name" value="NAD(P)-binding Rossmann-fold domains"/>
    <property type="match status" value="1"/>
</dbReference>
<reference evidence="2 3" key="1">
    <citation type="submission" date="2020-06" db="EMBL/GenBank/DDBJ databases">
        <title>Description of novel acetic acid bacteria.</title>
        <authorList>
            <person name="Sombolestani A."/>
        </authorList>
    </citation>
    <scope>NUCLEOTIDE SEQUENCE [LARGE SCALE GENOMIC DNA]</scope>
    <source>
        <strain evidence="2 3">LMG 27010</strain>
    </source>
</reference>
<dbReference type="InterPro" id="IPR001509">
    <property type="entry name" value="Epimerase_deHydtase"/>
</dbReference>
<dbReference type="RefSeq" id="WP_176613329.1">
    <property type="nucleotide sequence ID" value="NZ_JABXXR010000039.1"/>
</dbReference>
<dbReference type="EMBL" id="JABXXR010000039">
    <property type="protein sequence ID" value="NVN40361.1"/>
    <property type="molecule type" value="Genomic_DNA"/>
</dbReference>
<dbReference type="GO" id="GO:0044877">
    <property type="term" value="F:protein-containing complex binding"/>
    <property type="evidence" value="ECO:0007669"/>
    <property type="project" value="TreeGrafter"/>
</dbReference>
<keyword evidence="3" id="KW-1185">Reference proteome</keyword>
<dbReference type="PANTHER" id="PTHR12126">
    <property type="entry name" value="NADH-UBIQUINONE OXIDOREDUCTASE 39 KDA SUBUNIT-RELATED"/>
    <property type="match status" value="1"/>
</dbReference>
<dbReference type="CDD" id="cd05271">
    <property type="entry name" value="NDUFA9_like_SDR_a"/>
    <property type="match status" value="1"/>
</dbReference>
<dbReference type="InterPro" id="IPR036291">
    <property type="entry name" value="NAD(P)-bd_dom_sf"/>
</dbReference>
<dbReference type="Proteomes" id="UP000585665">
    <property type="component" value="Unassembled WGS sequence"/>
</dbReference>
<evidence type="ECO:0000313" key="2">
    <source>
        <dbReference type="EMBL" id="NVN40361.1"/>
    </source>
</evidence>
<protein>
    <submittedName>
        <fullName evidence="2">Complex I NDUFA9 subunit family protein</fullName>
    </submittedName>
</protein>
<evidence type="ECO:0000259" key="1">
    <source>
        <dbReference type="Pfam" id="PF01370"/>
    </source>
</evidence>
<proteinExistence type="predicted"/>
<dbReference type="PANTHER" id="PTHR12126:SF11">
    <property type="entry name" value="NADH DEHYDROGENASE [UBIQUINONE] 1 ALPHA SUBCOMPLEX SUBUNIT 9, MITOCHONDRIAL"/>
    <property type="match status" value="1"/>
</dbReference>
<dbReference type="Gene3D" id="3.40.50.720">
    <property type="entry name" value="NAD(P)-binding Rossmann-like Domain"/>
    <property type="match status" value="1"/>
</dbReference>